<protein>
    <submittedName>
        <fullName evidence="1">Uncharacterized protein</fullName>
    </submittedName>
</protein>
<reference evidence="1 2" key="1">
    <citation type="journal article" date="2016" name="Nat. Commun.">
        <title>Extremotolerant tardigrade genome and improved radiotolerance of human cultured cells by tardigrade-unique protein.</title>
        <authorList>
            <person name="Hashimoto T."/>
            <person name="Horikawa D.D."/>
            <person name="Saito Y."/>
            <person name="Kuwahara H."/>
            <person name="Kozuka-Hata H."/>
            <person name="Shin-I T."/>
            <person name="Minakuchi Y."/>
            <person name="Ohishi K."/>
            <person name="Motoyama A."/>
            <person name="Aizu T."/>
            <person name="Enomoto A."/>
            <person name="Kondo K."/>
            <person name="Tanaka S."/>
            <person name="Hara Y."/>
            <person name="Koshikawa S."/>
            <person name="Sagara H."/>
            <person name="Miura T."/>
            <person name="Yokobori S."/>
            <person name="Miyagawa K."/>
            <person name="Suzuki Y."/>
            <person name="Kubo T."/>
            <person name="Oyama M."/>
            <person name="Kohara Y."/>
            <person name="Fujiyama A."/>
            <person name="Arakawa K."/>
            <person name="Katayama T."/>
            <person name="Toyoda A."/>
            <person name="Kunieda T."/>
        </authorList>
    </citation>
    <scope>NUCLEOTIDE SEQUENCE [LARGE SCALE GENOMIC DNA]</scope>
    <source>
        <strain evidence="1 2">YOKOZUNA-1</strain>
    </source>
</reference>
<evidence type="ECO:0000313" key="2">
    <source>
        <dbReference type="Proteomes" id="UP000186922"/>
    </source>
</evidence>
<gene>
    <name evidence="1" type="primary">RvY_03247-1</name>
    <name evidence="1" type="synonym">RvY_03247.1</name>
    <name evidence="1" type="ORF">RvY_03247</name>
</gene>
<dbReference type="Proteomes" id="UP000186922">
    <property type="component" value="Unassembled WGS sequence"/>
</dbReference>
<dbReference type="EMBL" id="BDGG01000001">
    <property type="protein sequence ID" value="GAU90891.1"/>
    <property type="molecule type" value="Genomic_DNA"/>
</dbReference>
<accession>A0A1D1UN82</accession>
<comment type="caution">
    <text evidence="1">The sequence shown here is derived from an EMBL/GenBank/DDBJ whole genome shotgun (WGS) entry which is preliminary data.</text>
</comment>
<keyword evidence="2" id="KW-1185">Reference proteome</keyword>
<proteinExistence type="predicted"/>
<evidence type="ECO:0000313" key="1">
    <source>
        <dbReference type="EMBL" id="GAU90891.1"/>
    </source>
</evidence>
<name>A0A1D1UN82_RAMVA</name>
<dbReference type="AlphaFoldDB" id="A0A1D1UN82"/>
<organism evidence="1 2">
    <name type="scientific">Ramazzottius varieornatus</name>
    <name type="common">Water bear</name>
    <name type="synonym">Tardigrade</name>
    <dbReference type="NCBI Taxonomy" id="947166"/>
    <lineage>
        <taxon>Eukaryota</taxon>
        <taxon>Metazoa</taxon>
        <taxon>Ecdysozoa</taxon>
        <taxon>Tardigrada</taxon>
        <taxon>Eutardigrada</taxon>
        <taxon>Parachela</taxon>
        <taxon>Hypsibioidea</taxon>
        <taxon>Ramazzottiidae</taxon>
        <taxon>Ramazzottius</taxon>
    </lineage>
</organism>
<sequence>MAERHQPYQEQVLSKEEEYAKRRGRPTRYLGIMQVRKTLVGVGREKGGSGMQVMERLVSAIVVAGMSQRWYGLMTAMRRNLWMSMPLTIKKSNEAEGVELVALRRPPEDATTTMEASVPTSLFTTAPY</sequence>